<proteinExistence type="predicted"/>
<dbReference type="EMBL" id="RCSS01000240">
    <property type="protein sequence ID" value="RVD92353.1"/>
    <property type="molecule type" value="Genomic_DNA"/>
</dbReference>
<evidence type="ECO:0000313" key="3">
    <source>
        <dbReference type="Proteomes" id="UP000282876"/>
    </source>
</evidence>
<keyword evidence="3" id="KW-1185">Reference proteome</keyword>
<dbReference type="AlphaFoldDB" id="A0A437AMB9"/>
<accession>A0A437AMB9</accession>
<feature type="region of interest" description="Disordered" evidence="1">
    <location>
        <begin position="1"/>
        <end position="29"/>
    </location>
</feature>
<protein>
    <recommendedName>
        <fullName evidence="4">CBF1-interacting co-repressor CIR N-terminal domain-containing protein</fullName>
    </recommendedName>
</protein>
<evidence type="ECO:0008006" key="4">
    <source>
        <dbReference type="Google" id="ProtNLM"/>
    </source>
</evidence>
<sequence>MGTSNINSKKYWHPSRHETKEKVKKAEKECNTDTLNKEILDEVKEDRSKRMDWMLPEYSQNNFDYFDKKFTK</sequence>
<evidence type="ECO:0000256" key="1">
    <source>
        <dbReference type="SAM" id="MobiDB-lite"/>
    </source>
</evidence>
<feature type="compositionally biased region" description="Basic and acidic residues" evidence="1">
    <location>
        <begin position="15"/>
        <end position="29"/>
    </location>
</feature>
<comment type="caution">
    <text evidence="2">The sequence shown here is derived from an EMBL/GenBank/DDBJ whole genome shotgun (WGS) entry which is preliminary data.</text>
</comment>
<dbReference type="Proteomes" id="UP000282876">
    <property type="component" value="Unassembled WGS sequence"/>
</dbReference>
<name>A0A437AMB9_9MICR</name>
<reference evidence="2 3" key="1">
    <citation type="submission" date="2018-10" db="EMBL/GenBank/DDBJ databases">
        <title>Draft genome sequence of the microsporidian Tubulinosema ratisbonensis.</title>
        <authorList>
            <person name="Polonais V."/>
            <person name="Peyretaillade E."/>
            <person name="Niehus S."/>
            <person name="Wawrzyniak I."/>
            <person name="Franchet A."/>
            <person name="Gaspin C."/>
            <person name="Reichstadt M."/>
            <person name="Belser C."/>
            <person name="Labadie K."/>
            <person name="Delbac F."/>
            <person name="Ferrandon D."/>
        </authorList>
    </citation>
    <scope>NUCLEOTIDE SEQUENCE [LARGE SCALE GENOMIC DNA]</scope>
    <source>
        <strain evidence="2 3">Franzen</strain>
    </source>
</reference>
<evidence type="ECO:0000313" key="2">
    <source>
        <dbReference type="EMBL" id="RVD92353.1"/>
    </source>
</evidence>
<gene>
    <name evidence="2" type="ORF">TUBRATIS_11420</name>
</gene>
<dbReference type="OrthoDB" id="2188726at2759"/>
<dbReference type="VEuPathDB" id="MicrosporidiaDB:TUBRATIS_11420"/>
<organism evidence="2 3">
    <name type="scientific">Tubulinosema ratisbonensis</name>
    <dbReference type="NCBI Taxonomy" id="291195"/>
    <lineage>
        <taxon>Eukaryota</taxon>
        <taxon>Fungi</taxon>
        <taxon>Fungi incertae sedis</taxon>
        <taxon>Microsporidia</taxon>
        <taxon>Tubulinosematoidea</taxon>
        <taxon>Tubulinosematidae</taxon>
        <taxon>Tubulinosema</taxon>
    </lineage>
</organism>